<keyword evidence="3" id="KW-0520">NAD</keyword>
<reference evidence="6" key="1">
    <citation type="submission" date="2018-05" db="EMBL/GenBank/DDBJ databases">
        <authorList>
            <person name="Lanie J.A."/>
            <person name="Ng W.-L."/>
            <person name="Kazmierczak K.M."/>
            <person name="Andrzejewski T.M."/>
            <person name="Davidsen T.M."/>
            <person name="Wayne K.J."/>
            <person name="Tettelin H."/>
            <person name="Glass J.I."/>
            <person name="Rusch D."/>
            <person name="Podicherti R."/>
            <person name="Tsui H.-C.T."/>
            <person name="Winkler M.E."/>
        </authorList>
    </citation>
    <scope>NUCLEOTIDE SEQUENCE</scope>
</reference>
<feature type="non-terminal residue" evidence="6">
    <location>
        <position position="260"/>
    </location>
</feature>
<keyword evidence="2" id="KW-0560">Oxidoreductase</keyword>
<name>A0A382YZN0_9ZZZZ</name>
<dbReference type="Gene3D" id="3.40.50.720">
    <property type="entry name" value="NAD(P)-binding Rossmann-like Domain"/>
    <property type="match status" value="2"/>
</dbReference>
<dbReference type="InterPro" id="IPR029009">
    <property type="entry name" value="ASB_dom_sf"/>
</dbReference>
<evidence type="ECO:0000259" key="5">
    <source>
        <dbReference type="Pfam" id="PF19304"/>
    </source>
</evidence>
<dbReference type="InterPro" id="IPR045626">
    <property type="entry name" value="PGDH_ASB_dom"/>
</dbReference>
<sequence>MCADSDYITLHLPLLDSTKNLFDAERLSTMKPSARIINVARGGIINESDLSNALNNDVIAGAAIDVFENEPLDANSPLVSTKNILLTPHLGASTYEASEGVSFGICRQIRDFILDDKLSNPINMPITDMAQLKQIGPFLDLAEMLGKIQMQLADSPIKSVSVECFGSIDDSKPIALSFLIGMFHDMTDNRINFVNAAIIAEERRISFSHSLNTELVSFSNLIVAHVTTENGTIEVAGSVFGDQYPRIVDIMGYEVDVRPE</sequence>
<dbReference type="GO" id="GO:0051287">
    <property type="term" value="F:NAD binding"/>
    <property type="evidence" value="ECO:0007669"/>
    <property type="project" value="InterPro"/>
</dbReference>
<feature type="domain" description="D-3-phosphoglycerate dehydrogenase ASB" evidence="5">
    <location>
        <begin position="135"/>
        <end position="250"/>
    </location>
</feature>
<accession>A0A382YZN0</accession>
<dbReference type="SUPFAM" id="SSF143548">
    <property type="entry name" value="Serine metabolism enzymes domain"/>
    <property type="match status" value="1"/>
</dbReference>
<dbReference type="InterPro" id="IPR036291">
    <property type="entry name" value="NAD(P)-bd_dom_sf"/>
</dbReference>
<dbReference type="SUPFAM" id="SSF51735">
    <property type="entry name" value="NAD(P)-binding Rossmann-fold domains"/>
    <property type="match status" value="1"/>
</dbReference>
<dbReference type="InterPro" id="IPR050857">
    <property type="entry name" value="D-2-hydroxyacid_DH"/>
</dbReference>
<dbReference type="Gene3D" id="3.30.1330.90">
    <property type="entry name" value="D-3-phosphoglycerate dehydrogenase, domain 3"/>
    <property type="match status" value="1"/>
</dbReference>
<evidence type="ECO:0000256" key="3">
    <source>
        <dbReference type="ARBA" id="ARBA00023027"/>
    </source>
</evidence>
<dbReference type="Pfam" id="PF19304">
    <property type="entry name" value="PGDH_inter"/>
    <property type="match status" value="1"/>
</dbReference>
<evidence type="ECO:0000256" key="1">
    <source>
        <dbReference type="ARBA" id="ARBA00005854"/>
    </source>
</evidence>
<dbReference type="PANTHER" id="PTHR42789:SF1">
    <property type="entry name" value="D-ISOMER SPECIFIC 2-HYDROXYACID DEHYDROGENASE FAMILY PROTEIN (AFU_ORTHOLOGUE AFUA_6G10090)"/>
    <property type="match status" value="1"/>
</dbReference>
<dbReference type="InterPro" id="IPR006140">
    <property type="entry name" value="D-isomer_DH_NAD-bd"/>
</dbReference>
<comment type="similarity">
    <text evidence="1">Belongs to the D-isomer specific 2-hydroxyacid dehydrogenase family.</text>
</comment>
<proteinExistence type="inferred from homology"/>
<organism evidence="6">
    <name type="scientific">marine metagenome</name>
    <dbReference type="NCBI Taxonomy" id="408172"/>
    <lineage>
        <taxon>unclassified sequences</taxon>
        <taxon>metagenomes</taxon>
        <taxon>ecological metagenomes</taxon>
    </lineage>
</organism>
<dbReference type="PROSITE" id="PS00671">
    <property type="entry name" value="D_2_HYDROXYACID_DH_3"/>
    <property type="match status" value="1"/>
</dbReference>
<protein>
    <submittedName>
        <fullName evidence="6">Uncharacterized protein</fullName>
    </submittedName>
</protein>
<dbReference type="PANTHER" id="PTHR42789">
    <property type="entry name" value="D-ISOMER SPECIFIC 2-HYDROXYACID DEHYDROGENASE FAMILY PROTEIN (AFU_ORTHOLOGUE AFUA_6G10090)"/>
    <property type="match status" value="1"/>
</dbReference>
<dbReference type="GO" id="GO:0016491">
    <property type="term" value="F:oxidoreductase activity"/>
    <property type="evidence" value="ECO:0007669"/>
    <property type="project" value="UniProtKB-KW"/>
</dbReference>
<evidence type="ECO:0000259" key="4">
    <source>
        <dbReference type="Pfam" id="PF02826"/>
    </source>
</evidence>
<evidence type="ECO:0000313" key="6">
    <source>
        <dbReference type="EMBL" id="SVD88399.1"/>
    </source>
</evidence>
<gene>
    <name evidence="6" type="ORF">METZ01_LOCUS441253</name>
</gene>
<dbReference type="EMBL" id="UINC01179625">
    <property type="protein sequence ID" value="SVD88399.1"/>
    <property type="molecule type" value="Genomic_DNA"/>
</dbReference>
<feature type="domain" description="D-isomer specific 2-hydroxyacid dehydrogenase NAD-binding" evidence="4">
    <location>
        <begin position="2"/>
        <end position="91"/>
    </location>
</feature>
<dbReference type="AlphaFoldDB" id="A0A382YZN0"/>
<dbReference type="Pfam" id="PF02826">
    <property type="entry name" value="2-Hacid_dh_C"/>
    <property type="match status" value="1"/>
</dbReference>
<evidence type="ECO:0000256" key="2">
    <source>
        <dbReference type="ARBA" id="ARBA00023002"/>
    </source>
</evidence>
<dbReference type="InterPro" id="IPR029753">
    <property type="entry name" value="D-isomer_DH_CS"/>
</dbReference>